<name>A0A2M6K8Y2_9BACT</name>
<dbReference type="GO" id="GO:0042777">
    <property type="term" value="P:proton motive force-driven plasma membrane ATP synthesis"/>
    <property type="evidence" value="ECO:0007669"/>
    <property type="project" value="UniProtKB-UniRule"/>
</dbReference>
<evidence type="ECO:0000256" key="6">
    <source>
        <dbReference type="ARBA" id="ARBA00023065"/>
    </source>
</evidence>
<keyword evidence="4 10" id="KW-0813">Transport</keyword>
<evidence type="ECO:0000256" key="1">
    <source>
        <dbReference type="ARBA" id="ARBA00003456"/>
    </source>
</evidence>
<evidence type="ECO:0000256" key="3">
    <source>
        <dbReference type="ARBA" id="ARBA00007681"/>
    </source>
</evidence>
<comment type="similarity">
    <text evidence="3 10">Belongs to the ATPase gamma chain family.</text>
</comment>
<dbReference type="AlphaFoldDB" id="A0A2M6K8Y2"/>
<evidence type="ECO:0000256" key="10">
    <source>
        <dbReference type="HAMAP-Rule" id="MF_00815"/>
    </source>
</evidence>
<evidence type="ECO:0000256" key="2">
    <source>
        <dbReference type="ARBA" id="ARBA00004170"/>
    </source>
</evidence>
<dbReference type="InterPro" id="IPR000131">
    <property type="entry name" value="ATP_synth_F1_gsu"/>
</dbReference>
<reference evidence="11 12" key="1">
    <citation type="submission" date="2017-09" db="EMBL/GenBank/DDBJ databases">
        <title>Depth-based differentiation of microbial function through sediment-hosted aquifers and enrichment of novel symbionts in the deep terrestrial subsurface.</title>
        <authorList>
            <person name="Probst A.J."/>
            <person name="Ladd B."/>
            <person name="Jarett J.K."/>
            <person name="Geller-Mcgrath D.E."/>
            <person name="Sieber C.M."/>
            <person name="Emerson J.B."/>
            <person name="Anantharaman K."/>
            <person name="Thomas B.C."/>
            <person name="Malmstrom R."/>
            <person name="Stieglmeier M."/>
            <person name="Klingl A."/>
            <person name="Woyke T."/>
            <person name="Ryan C.M."/>
            <person name="Banfield J.F."/>
        </authorList>
    </citation>
    <scope>NUCLEOTIDE SEQUENCE [LARGE SCALE GENOMIC DNA]</scope>
    <source>
        <strain evidence="11">CG11_big_fil_rev_8_21_14_0_20_39_10</strain>
    </source>
</reference>
<dbReference type="GO" id="GO:0005886">
    <property type="term" value="C:plasma membrane"/>
    <property type="evidence" value="ECO:0007669"/>
    <property type="project" value="UniProtKB-SubCell"/>
</dbReference>
<dbReference type="NCBIfam" id="TIGR01146">
    <property type="entry name" value="ATPsyn_F1gamma"/>
    <property type="match status" value="1"/>
</dbReference>
<dbReference type="Proteomes" id="UP000230869">
    <property type="component" value="Unassembled WGS sequence"/>
</dbReference>
<sequence length="291" mass="32573">MNIRTVRKKIKSIKNVKKITKAMQMVSAVKMRKAQLLEVEGRPYRDGLTEMITTLSKKIDSSFSKILQVDTSGAQRELLVVVSSNKGLAGSFNVNLFRHILSLYPSFKNVDIVTVGSKGSQFFSRLKDTTIVADFSGGNLLHEASALFDFLLEQYSTGTYTSVSISYNQFISTLRSDQVKKTLLPLSILEGTEITESQKQNMKGFDLIIEPSAAEILEELLKSFLEYTIRGAIISSEAVEHSMRMMAMKSATDNAVEIIYQMTLLANRLRQEKITNELLDMITAKESVESN</sequence>
<dbReference type="PANTHER" id="PTHR11693">
    <property type="entry name" value="ATP SYNTHASE GAMMA CHAIN"/>
    <property type="match status" value="1"/>
</dbReference>
<keyword evidence="7 10" id="KW-0472">Membrane</keyword>
<keyword evidence="9 10" id="KW-0066">ATP synthesis</keyword>
<evidence type="ECO:0000313" key="12">
    <source>
        <dbReference type="Proteomes" id="UP000230869"/>
    </source>
</evidence>
<dbReference type="GO" id="GO:0045259">
    <property type="term" value="C:proton-transporting ATP synthase complex"/>
    <property type="evidence" value="ECO:0007669"/>
    <property type="project" value="UniProtKB-KW"/>
</dbReference>
<gene>
    <name evidence="10 11" type="primary">atpG</name>
    <name evidence="11" type="ORF">COV49_02260</name>
</gene>
<evidence type="ECO:0000313" key="11">
    <source>
        <dbReference type="EMBL" id="PIR13431.1"/>
    </source>
</evidence>
<dbReference type="PRINTS" id="PR00126">
    <property type="entry name" value="ATPASEGAMMA"/>
</dbReference>
<comment type="caution">
    <text evidence="11">The sequence shown here is derived from an EMBL/GenBank/DDBJ whole genome shotgun (WGS) entry which is preliminary data.</text>
</comment>
<proteinExistence type="inferred from homology"/>
<dbReference type="SUPFAM" id="SSF52943">
    <property type="entry name" value="ATP synthase (F1-ATPase), gamma subunit"/>
    <property type="match status" value="1"/>
</dbReference>
<comment type="subunit">
    <text evidence="10">F-type ATPases have 2 components, CF(1) - the catalytic core - and CF(0) - the membrane proton channel. CF(1) has five subunits: alpha(3), beta(3), gamma(1), delta(1), epsilon(1). CF(0) has three main subunits: a, b and c.</text>
</comment>
<evidence type="ECO:0000256" key="8">
    <source>
        <dbReference type="ARBA" id="ARBA00023196"/>
    </source>
</evidence>
<keyword evidence="6 10" id="KW-0406">Ion transport</keyword>
<dbReference type="CDD" id="cd12151">
    <property type="entry name" value="F1-ATPase_gamma"/>
    <property type="match status" value="1"/>
</dbReference>
<accession>A0A2M6K8Y2</accession>
<dbReference type="GO" id="GO:0046933">
    <property type="term" value="F:proton-transporting ATP synthase activity, rotational mechanism"/>
    <property type="evidence" value="ECO:0007669"/>
    <property type="project" value="UniProtKB-UniRule"/>
</dbReference>
<keyword evidence="5 10" id="KW-0375">Hydrogen ion transport</keyword>
<dbReference type="Pfam" id="PF00231">
    <property type="entry name" value="ATP-synt"/>
    <property type="match status" value="1"/>
</dbReference>
<organism evidence="11 12">
    <name type="scientific">Candidatus Falkowbacteria bacterium CG11_big_fil_rev_8_21_14_0_20_39_10</name>
    <dbReference type="NCBI Taxonomy" id="1974570"/>
    <lineage>
        <taxon>Bacteria</taxon>
        <taxon>Candidatus Falkowiibacteriota</taxon>
    </lineage>
</organism>
<protein>
    <recommendedName>
        <fullName evidence="10">ATP synthase gamma chain</fullName>
    </recommendedName>
    <alternativeName>
        <fullName evidence="10">ATP synthase F1 sector gamma subunit</fullName>
    </alternativeName>
    <alternativeName>
        <fullName evidence="10">F-ATPase gamma subunit</fullName>
    </alternativeName>
</protein>
<keyword evidence="8 10" id="KW-0139">CF(1)</keyword>
<keyword evidence="10" id="KW-1003">Cell membrane</keyword>
<evidence type="ECO:0000256" key="4">
    <source>
        <dbReference type="ARBA" id="ARBA00022448"/>
    </source>
</evidence>
<dbReference type="Gene3D" id="3.40.1380.10">
    <property type="match status" value="1"/>
</dbReference>
<comment type="function">
    <text evidence="1 10">Produces ATP from ADP in the presence of a proton gradient across the membrane. The gamma chain is believed to be important in regulating ATPase activity and the flow of protons through the CF(0) complex.</text>
</comment>
<dbReference type="Gene3D" id="1.10.287.80">
    <property type="entry name" value="ATP synthase, gamma subunit, helix hairpin domain"/>
    <property type="match status" value="1"/>
</dbReference>
<dbReference type="InterPro" id="IPR035968">
    <property type="entry name" value="ATP_synth_F1_ATPase_gsu"/>
</dbReference>
<evidence type="ECO:0000256" key="9">
    <source>
        <dbReference type="ARBA" id="ARBA00023310"/>
    </source>
</evidence>
<dbReference type="EMBL" id="PCWW01000037">
    <property type="protein sequence ID" value="PIR13431.1"/>
    <property type="molecule type" value="Genomic_DNA"/>
</dbReference>
<evidence type="ECO:0000256" key="5">
    <source>
        <dbReference type="ARBA" id="ARBA00022781"/>
    </source>
</evidence>
<comment type="subcellular location">
    <subcellularLocation>
        <location evidence="10">Cell membrane</location>
        <topology evidence="10">Peripheral membrane protein</topology>
    </subcellularLocation>
    <subcellularLocation>
        <location evidence="2">Membrane</location>
        <topology evidence="2">Peripheral membrane protein</topology>
    </subcellularLocation>
</comment>
<dbReference type="GO" id="GO:0005524">
    <property type="term" value="F:ATP binding"/>
    <property type="evidence" value="ECO:0007669"/>
    <property type="project" value="UniProtKB-UniRule"/>
</dbReference>
<dbReference type="PANTHER" id="PTHR11693:SF22">
    <property type="entry name" value="ATP SYNTHASE SUBUNIT GAMMA, MITOCHONDRIAL"/>
    <property type="match status" value="1"/>
</dbReference>
<evidence type="ECO:0000256" key="7">
    <source>
        <dbReference type="ARBA" id="ARBA00023136"/>
    </source>
</evidence>
<dbReference type="HAMAP" id="MF_00815">
    <property type="entry name" value="ATP_synth_gamma_bact"/>
    <property type="match status" value="1"/>
</dbReference>